<dbReference type="HOGENOM" id="CLU_000445_107_27_4"/>
<dbReference type="STRING" id="522306.CAP2UW1_3041"/>
<organism evidence="10">
    <name type="scientific">Accumulibacter regalis</name>
    <dbReference type="NCBI Taxonomy" id="522306"/>
    <lineage>
        <taxon>Bacteria</taxon>
        <taxon>Pseudomonadati</taxon>
        <taxon>Pseudomonadota</taxon>
        <taxon>Betaproteobacteria</taxon>
        <taxon>Candidatus Accumulibacter</taxon>
    </lineage>
</organism>
<dbReference type="PROSITE" id="PS50111">
    <property type="entry name" value="CHEMOTAXIS_TRANSDUC_2"/>
    <property type="match status" value="1"/>
</dbReference>
<comment type="subcellular location">
    <subcellularLocation>
        <location evidence="1">Membrane</location>
        <topology evidence="1">Multi-pass membrane protein</topology>
    </subcellularLocation>
</comment>
<keyword evidence="2 8" id="KW-0812">Transmembrane</keyword>
<dbReference type="InterPro" id="IPR004089">
    <property type="entry name" value="MCPsignal_dom"/>
</dbReference>
<dbReference type="GO" id="GO:0004888">
    <property type="term" value="F:transmembrane signaling receptor activity"/>
    <property type="evidence" value="ECO:0007669"/>
    <property type="project" value="InterPro"/>
</dbReference>
<dbReference type="InterPro" id="IPR004090">
    <property type="entry name" value="Chemotax_Me-accpt_rcpt"/>
</dbReference>
<evidence type="ECO:0000256" key="1">
    <source>
        <dbReference type="ARBA" id="ARBA00004141"/>
    </source>
</evidence>
<reference evidence="10" key="2">
    <citation type="submission" date="2009-09" db="EMBL/GenBank/DDBJ databases">
        <title>Complete sequence of chromosome of Candidatus Accumulibacter phosphatis clade IIA str. UW-1.</title>
        <authorList>
            <consortium name="US DOE Joint Genome Institute"/>
            <person name="Martin H.G."/>
            <person name="Ivanova N."/>
            <person name="Kunin V."/>
            <person name="Warnecke F."/>
            <person name="Barry K."/>
            <person name="He S."/>
            <person name="Salamov A."/>
            <person name="Szeto E."/>
            <person name="Dalin E."/>
            <person name="Pangilinan J.L."/>
            <person name="Lapidus A."/>
            <person name="Lowry S."/>
            <person name="Kyrpides N.C."/>
            <person name="McMahon K.D."/>
            <person name="Hugenholtz P."/>
        </authorList>
    </citation>
    <scope>NUCLEOTIDE SEQUENCE [LARGE SCALE GENOMIC DNA]</scope>
    <source>
        <strain evidence="10">UW-1</strain>
    </source>
</reference>
<dbReference type="GO" id="GO:0016020">
    <property type="term" value="C:membrane"/>
    <property type="evidence" value="ECO:0007669"/>
    <property type="project" value="UniProtKB-SubCell"/>
</dbReference>
<proteinExistence type="inferred from homology"/>
<evidence type="ECO:0000256" key="7">
    <source>
        <dbReference type="PROSITE-ProRule" id="PRU00284"/>
    </source>
</evidence>
<dbReference type="eggNOG" id="COG0840">
    <property type="taxonomic scope" value="Bacteria"/>
</dbReference>
<comment type="similarity">
    <text evidence="6">Belongs to the methyl-accepting chemotaxis (MCP) protein family.</text>
</comment>
<protein>
    <submittedName>
        <fullName evidence="10">Methyl-accepting chemotaxis sensory transducer</fullName>
    </submittedName>
</protein>
<feature type="domain" description="Methyl-accepting transducer" evidence="9">
    <location>
        <begin position="264"/>
        <end position="500"/>
    </location>
</feature>
<dbReference type="GO" id="GO:0007165">
    <property type="term" value="P:signal transduction"/>
    <property type="evidence" value="ECO:0007669"/>
    <property type="project" value="UniProtKB-KW"/>
</dbReference>
<evidence type="ECO:0000256" key="2">
    <source>
        <dbReference type="ARBA" id="ARBA00022692"/>
    </source>
</evidence>
<keyword evidence="5 7" id="KW-0807">Transducer</keyword>
<evidence type="ECO:0000256" key="5">
    <source>
        <dbReference type="ARBA" id="ARBA00023224"/>
    </source>
</evidence>
<evidence type="ECO:0000256" key="8">
    <source>
        <dbReference type="SAM" id="Phobius"/>
    </source>
</evidence>
<dbReference type="KEGG" id="app:CAP2UW1_3041"/>
<dbReference type="PANTHER" id="PTHR32089:SF119">
    <property type="entry name" value="METHYL-ACCEPTING CHEMOTAXIS PROTEIN CTPL"/>
    <property type="match status" value="1"/>
</dbReference>
<dbReference type="AlphaFoldDB" id="C7RUS1"/>
<dbReference type="PRINTS" id="PR00260">
    <property type="entry name" value="CHEMTRNSDUCR"/>
</dbReference>
<dbReference type="EMBL" id="CP001715">
    <property type="protein sequence ID" value="ACV36316.1"/>
    <property type="molecule type" value="Genomic_DNA"/>
</dbReference>
<dbReference type="SMART" id="SM00283">
    <property type="entry name" value="MA"/>
    <property type="match status" value="1"/>
</dbReference>
<keyword evidence="4 8" id="KW-0472">Membrane</keyword>
<feature type="transmembrane region" description="Helical" evidence="8">
    <location>
        <begin position="179"/>
        <end position="203"/>
    </location>
</feature>
<accession>C7RUS1</accession>
<dbReference type="CDD" id="cd11386">
    <property type="entry name" value="MCP_signal"/>
    <property type="match status" value="1"/>
</dbReference>
<dbReference type="Gene3D" id="1.10.287.950">
    <property type="entry name" value="Methyl-accepting chemotaxis protein"/>
    <property type="match status" value="1"/>
</dbReference>
<evidence type="ECO:0000259" key="9">
    <source>
        <dbReference type="PROSITE" id="PS50111"/>
    </source>
</evidence>
<evidence type="ECO:0000256" key="3">
    <source>
        <dbReference type="ARBA" id="ARBA00022989"/>
    </source>
</evidence>
<evidence type="ECO:0000313" key="10">
    <source>
        <dbReference type="EMBL" id="ACV36316.1"/>
    </source>
</evidence>
<gene>
    <name evidence="10" type="ordered locus">CAP2UW1_3041</name>
</gene>
<keyword evidence="3 8" id="KW-1133">Transmembrane helix</keyword>
<sequence precursor="true">MLKLSIRRLVALSASILCALLLLGNLIVWNSNASLAAAAEEASRVEQSIRAFKDTRFHVVQIQQFLTDAAVVGEADFSQATAQREKALSQLERLAGLWPARQAAINELNVAVKRLYDTGERMVKAYVGQGREAGNAIMRADDGFDAAAEKVTKELESLAGELAIVGERSDAAQQQTRTWMLRSSLGVGALALVFVVLSHLWLLRILMKLLGGEPAYAGEMAAQIAAGDLTQGLQVRPNDQSSLLASIGGMQQSLRATVASIRENSHAVLTAAESLNSQARVVVDSSQTQSDTATSMSASVEEMAVSITQVADYARKVSAHTTEAGRLADNGGREVHAVTEEIGRVAASVNVASRVIGALGEESRRITAIVDTIREIAEQTNLLALNAAIEAARAGEQGRGFAVVADEVRKLAERTANSTREISQMIEAIGSRSAEAVQGMEQSLTAVGQSVTQAEKAYAAMSLVRENLGGVAGEVSEITLAVEEQRAASTTIAQNVEQVAQMADQNRHALAAIAADVRSLEQLSRSLDNVTSRFRV</sequence>
<dbReference type="SUPFAM" id="SSF58104">
    <property type="entry name" value="Methyl-accepting chemotaxis protein (MCP) signaling domain"/>
    <property type="match status" value="1"/>
</dbReference>
<dbReference type="FunFam" id="1.10.287.950:FF:000001">
    <property type="entry name" value="Methyl-accepting chemotaxis sensory transducer"/>
    <property type="match status" value="1"/>
</dbReference>
<name>C7RUS1_ACCRE</name>
<dbReference type="Pfam" id="PF00015">
    <property type="entry name" value="MCPsignal"/>
    <property type="match status" value="1"/>
</dbReference>
<reference evidence="10" key="1">
    <citation type="submission" date="2009-08" db="EMBL/GenBank/DDBJ databases">
        <authorList>
            <consortium name="US DOE Joint Genome Institute"/>
            <person name="Lucas S."/>
            <person name="Copeland A."/>
            <person name="Lapidus A."/>
            <person name="Glavina del Rio T."/>
            <person name="Dalin E."/>
            <person name="Tice H."/>
            <person name="Bruce D."/>
            <person name="Barry K."/>
            <person name="Pitluck S."/>
            <person name="Lowry S."/>
            <person name="Larimer F."/>
            <person name="Land M."/>
            <person name="Hauser L."/>
            <person name="Kyrpides N."/>
            <person name="Ivanova N."/>
            <person name="McMahon K.D."/>
            <person name="Hugenholtz P."/>
        </authorList>
    </citation>
    <scope>NUCLEOTIDE SEQUENCE</scope>
    <source>
        <strain evidence="10">UW-1</strain>
    </source>
</reference>
<dbReference type="GO" id="GO:0006935">
    <property type="term" value="P:chemotaxis"/>
    <property type="evidence" value="ECO:0007669"/>
    <property type="project" value="InterPro"/>
</dbReference>
<dbReference type="PANTHER" id="PTHR32089">
    <property type="entry name" value="METHYL-ACCEPTING CHEMOTAXIS PROTEIN MCPB"/>
    <property type="match status" value="1"/>
</dbReference>
<evidence type="ECO:0000256" key="6">
    <source>
        <dbReference type="ARBA" id="ARBA00029447"/>
    </source>
</evidence>
<evidence type="ECO:0000256" key="4">
    <source>
        <dbReference type="ARBA" id="ARBA00023136"/>
    </source>
</evidence>